<dbReference type="InterPro" id="IPR036396">
    <property type="entry name" value="Cyt_P450_sf"/>
</dbReference>
<organism evidence="9 10">
    <name type="scientific">Pseudallescheria apiosperma</name>
    <name type="common">Scedosporium apiospermum</name>
    <dbReference type="NCBI Taxonomy" id="563466"/>
    <lineage>
        <taxon>Eukaryota</taxon>
        <taxon>Fungi</taxon>
        <taxon>Dikarya</taxon>
        <taxon>Ascomycota</taxon>
        <taxon>Pezizomycotina</taxon>
        <taxon>Sordariomycetes</taxon>
        <taxon>Hypocreomycetidae</taxon>
        <taxon>Microascales</taxon>
        <taxon>Microascaceae</taxon>
        <taxon>Scedosporium</taxon>
    </lineage>
</organism>
<evidence type="ECO:0000313" key="9">
    <source>
        <dbReference type="EMBL" id="KEZ42082.1"/>
    </source>
</evidence>
<dbReference type="OrthoDB" id="1470350at2759"/>
<evidence type="ECO:0000256" key="1">
    <source>
        <dbReference type="ARBA" id="ARBA00001971"/>
    </source>
</evidence>
<evidence type="ECO:0000256" key="7">
    <source>
        <dbReference type="RuleBase" id="RU000461"/>
    </source>
</evidence>
<evidence type="ECO:0000256" key="2">
    <source>
        <dbReference type="ARBA" id="ARBA00010617"/>
    </source>
</evidence>
<proteinExistence type="inferred from homology"/>
<feature type="transmembrane region" description="Helical" evidence="8">
    <location>
        <begin position="20"/>
        <end position="38"/>
    </location>
</feature>
<keyword evidence="8" id="KW-1133">Transmembrane helix</keyword>
<dbReference type="InterPro" id="IPR050121">
    <property type="entry name" value="Cytochrome_P450_monoxygenase"/>
</dbReference>
<comment type="similarity">
    <text evidence="2 7">Belongs to the cytochrome P450 family.</text>
</comment>
<dbReference type="Pfam" id="PF00067">
    <property type="entry name" value="p450"/>
    <property type="match status" value="1"/>
</dbReference>
<evidence type="ECO:0000313" key="10">
    <source>
        <dbReference type="Proteomes" id="UP000028545"/>
    </source>
</evidence>
<dbReference type="AlphaFoldDB" id="A0A084G420"/>
<keyword evidence="3 6" id="KW-0349">Heme</keyword>
<gene>
    <name evidence="9" type="ORF">SAPIO_CDS6308</name>
</gene>
<dbReference type="InterPro" id="IPR002401">
    <property type="entry name" value="Cyt_P450_E_grp-I"/>
</dbReference>
<dbReference type="HOGENOM" id="CLU_001570_14_11_1"/>
<reference evidence="9 10" key="1">
    <citation type="journal article" date="2014" name="Genome Announc.">
        <title>Draft genome sequence of the pathogenic fungus Scedosporium apiospermum.</title>
        <authorList>
            <person name="Vandeputte P."/>
            <person name="Ghamrawi S."/>
            <person name="Rechenmann M."/>
            <person name="Iltis A."/>
            <person name="Giraud S."/>
            <person name="Fleury M."/>
            <person name="Thornton C."/>
            <person name="Delhaes L."/>
            <person name="Meyer W."/>
            <person name="Papon N."/>
            <person name="Bouchara J.P."/>
        </authorList>
    </citation>
    <scope>NUCLEOTIDE SEQUENCE [LARGE SCALE GENOMIC DNA]</scope>
    <source>
        <strain evidence="9 10">IHEM 14462</strain>
    </source>
</reference>
<keyword evidence="4 6" id="KW-0479">Metal-binding</keyword>
<comment type="cofactor">
    <cofactor evidence="1 6">
        <name>heme</name>
        <dbReference type="ChEBI" id="CHEBI:30413"/>
    </cofactor>
</comment>
<dbReference type="PRINTS" id="PR00463">
    <property type="entry name" value="EP450I"/>
</dbReference>
<name>A0A084G420_PSEDA</name>
<evidence type="ECO:0000256" key="8">
    <source>
        <dbReference type="SAM" id="Phobius"/>
    </source>
</evidence>
<evidence type="ECO:0008006" key="11">
    <source>
        <dbReference type="Google" id="ProtNLM"/>
    </source>
</evidence>
<dbReference type="PANTHER" id="PTHR24305:SF210">
    <property type="entry name" value="CYTOCHROME P450 MONOOXYGENASE ASQL-RELATED"/>
    <property type="match status" value="1"/>
</dbReference>
<feature type="binding site" description="axial binding residue" evidence="6">
    <location>
        <position position="408"/>
    </location>
    <ligand>
        <name>heme</name>
        <dbReference type="ChEBI" id="CHEBI:30413"/>
    </ligand>
    <ligandPart>
        <name>Fe</name>
        <dbReference type="ChEBI" id="CHEBI:18248"/>
    </ligandPart>
</feature>
<dbReference type="PANTHER" id="PTHR24305">
    <property type="entry name" value="CYTOCHROME P450"/>
    <property type="match status" value="1"/>
</dbReference>
<dbReference type="SUPFAM" id="SSF48264">
    <property type="entry name" value="Cytochrome P450"/>
    <property type="match status" value="1"/>
</dbReference>
<dbReference type="GeneID" id="27725380"/>
<dbReference type="RefSeq" id="XP_016641881.1">
    <property type="nucleotide sequence ID" value="XM_016788447.1"/>
</dbReference>
<protein>
    <recommendedName>
        <fullName evidence="11">Cytochrome P450</fullName>
    </recommendedName>
</protein>
<keyword evidence="7" id="KW-0560">Oxidoreductase</keyword>
<keyword evidence="8" id="KW-0812">Transmembrane</keyword>
<dbReference type="VEuPathDB" id="FungiDB:SAPIO_CDS6308"/>
<dbReference type="PROSITE" id="PS00086">
    <property type="entry name" value="CYTOCHROME_P450"/>
    <property type="match status" value="1"/>
</dbReference>
<dbReference type="GO" id="GO:0004497">
    <property type="term" value="F:monooxygenase activity"/>
    <property type="evidence" value="ECO:0007669"/>
    <property type="project" value="UniProtKB-KW"/>
</dbReference>
<evidence type="ECO:0000256" key="3">
    <source>
        <dbReference type="ARBA" id="ARBA00022617"/>
    </source>
</evidence>
<keyword evidence="5 6" id="KW-0408">Iron</keyword>
<accession>A0A084G420</accession>
<dbReference type="GO" id="GO:0020037">
    <property type="term" value="F:heme binding"/>
    <property type="evidence" value="ECO:0007669"/>
    <property type="project" value="InterPro"/>
</dbReference>
<comment type="caution">
    <text evidence="9">The sequence shown here is derived from an EMBL/GenBank/DDBJ whole genome shotgun (WGS) entry which is preliminary data.</text>
</comment>
<dbReference type="GO" id="GO:0005506">
    <property type="term" value="F:iron ion binding"/>
    <property type="evidence" value="ECO:0007669"/>
    <property type="project" value="InterPro"/>
</dbReference>
<dbReference type="KEGG" id="sapo:SAPIO_CDS6308"/>
<keyword evidence="8" id="KW-0472">Membrane</keyword>
<sequence length="465" mass="52892">MALVHVAMGFLEALRLSQALYALLLFYIISIIVYRVFFHQLAKYPGPLLGKFTDLPKMMAMFRMDRVTWQTKMLKKYGDPVRISTNELIFGSMKSWQDIYGQSSNPCTKEPSFYDMFTATGATSILNEIDRGQHSRLRRLVSHSFSERALLQDEAIIRQRVDVYINTVIAPAARRGESVDIYNKTMEHYLDIVSYLSFGKSFDSISGCGEMNHDDLDRFQDSVKSFSEKVKADPEFAKGTFLRNLVDAEDAESGSKLSFEELVENTIIFLVAGSDTTAVTTLYTIWECGRRPAVRMKLVEEIRAAFRDPQEMPTYERASKLPYLDAVIQETLRIWGPLSAAFPRVSPGRLISGHYIPKGTIVSTSSHATSRDPEVFPDPEVYNPDRWLNPGKEMKEMSRPFSYGPRNCIGRHLAQIGLTLTLARLYQLYDMENDCCMTEEMMRPKDRGVTSPWAATVLVKPTLVH</sequence>
<keyword evidence="10" id="KW-1185">Reference proteome</keyword>
<evidence type="ECO:0000256" key="4">
    <source>
        <dbReference type="ARBA" id="ARBA00022723"/>
    </source>
</evidence>
<dbReference type="PRINTS" id="PR00385">
    <property type="entry name" value="P450"/>
</dbReference>
<dbReference type="InterPro" id="IPR001128">
    <property type="entry name" value="Cyt_P450"/>
</dbReference>
<dbReference type="EMBL" id="JOWA01000102">
    <property type="protein sequence ID" value="KEZ42082.1"/>
    <property type="molecule type" value="Genomic_DNA"/>
</dbReference>
<keyword evidence="7" id="KW-0503">Monooxygenase</keyword>
<evidence type="ECO:0000256" key="6">
    <source>
        <dbReference type="PIRSR" id="PIRSR602401-1"/>
    </source>
</evidence>
<dbReference type="InterPro" id="IPR017972">
    <property type="entry name" value="Cyt_P450_CS"/>
</dbReference>
<dbReference type="Gene3D" id="1.10.630.10">
    <property type="entry name" value="Cytochrome P450"/>
    <property type="match status" value="1"/>
</dbReference>
<dbReference type="Proteomes" id="UP000028545">
    <property type="component" value="Unassembled WGS sequence"/>
</dbReference>
<dbReference type="OMA" id="DMFTATG"/>
<evidence type="ECO:0000256" key="5">
    <source>
        <dbReference type="ARBA" id="ARBA00023004"/>
    </source>
</evidence>
<dbReference type="GO" id="GO:0016705">
    <property type="term" value="F:oxidoreductase activity, acting on paired donors, with incorporation or reduction of molecular oxygen"/>
    <property type="evidence" value="ECO:0007669"/>
    <property type="project" value="InterPro"/>
</dbReference>